<sequence length="74" mass="7932">MKGQTSTARLLTLFGGVALVMLMVNWSLMRAVAFVVIWAVAAGVLVLRDRRRGAEGIEPTSSAVVSDASDARER</sequence>
<evidence type="ECO:0000313" key="2">
    <source>
        <dbReference type="EMBL" id="PKV82354.1"/>
    </source>
</evidence>
<organism evidence="2 3">
    <name type="scientific">Nocardia fluminea</name>
    <dbReference type="NCBI Taxonomy" id="134984"/>
    <lineage>
        <taxon>Bacteria</taxon>
        <taxon>Bacillati</taxon>
        <taxon>Actinomycetota</taxon>
        <taxon>Actinomycetes</taxon>
        <taxon>Mycobacteriales</taxon>
        <taxon>Nocardiaceae</taxon>
        <taxon>Nocardia</taxon>
    </lineage>
</organism>
<keyword evidence="3" id="KW-1185">Reference proteome</keyword>
<reference evidence="2 3" key="1">
    <citation type="submission" date="2017-12" db="EMBL/GenBank/DDBJ databases">
        <title>Sequencing the genomes of 1000 Actinobacteria strains.</title>
        <authorList>
            <person name="Klenk H.-P."/>
        </authorList>
    </citation>
    <scope>NUCLEOTIDE SEQUENCE [LARGE SCALE GENOMIC DNA]</scope>
    <source>
        <strain evidence="2 3">DSM 44489</strain>
    </source>
</reference>
<evidence type="ECO:0000313" key="3">
    <source>
        <dbReference type="Proteomes" id="UP000233766"/>
    </source>
</evidence>
<dbReference type="EMBL" id="PJMW01000002">
    <property type="protein sequence ID" value="PKV82354.1"/>
    <property type="molecule type" value="Genomic_DNA"/>
</dbReference>
<keyword evidence="1" id="KW-0812">Transmembrane</keyword>
<dbReference type="OrthoDB" id="4571475at2"/>
<accession>A0A2N3VL61</accession>
<keyword evidence="1" id="KW-0472">Membrane</keyword>
<gene>
    <name evidence="2" type="ORF">ATK86_6841</name>
</gene>
<proteinExistence type="predicted"/>
<protein>
    <submittedName>
        <fullName evidence="2">Uncharacterized protein</fullName>
    </submittedName>
</protein>
<comment type="caution">
    <text evidence="2">The sequence shown here is derived from an EMBL/GenBank/DDBJ whole genome shotgun (WGS) entry which is preliminary data.</text>
</comment>
<dbReference type="Proteomes" id="UP000233766">
    <property type="component" value="Unassembled WGS sequence"/>
</dbReference>
<evidence type="ECO:0000256" key="1">
    <source>
        <dbReference type="SAM" id="Phobius"/>
    </source>
</evidence>
<name>A0A2N3VL61_9NOCA</name>
<keyword evidence="1" id="KW-1133">Transmembrane helix</keyword>
<feature type="transmembrane region" description="Helical" evidence="1">
    <location>
        <begin position="7"/>
        <end position="24"/>
    </location>
</feature>
<dbReference type="AlphaFoldDB" id="A0A2N3VL61"/>
<dbReference type="RefSeq" id="WP_143876185.1">
    <property type="nucleotide sequence ID" value="NZ_PJMW01000002.1"/>
</dbReference>
<feature type="transmembrane region" description="Helical" evidence="1">
    <location>
        <begin position="30"/>
        <end position="47"/>
    </location>
</feature>